<feature type="transmembrane region" description="Helical" evidence="2">
    <location>
        <begin position="63"/>
        <end position="85"/>
    </location>
</feature>
<feature type="compositionally biased region" description="Polar residues" evidence="1">
    <location>
        <begin position="37"/>
        <end position="56"/>
    </location>
</feature>
<evidence type="ECO:0000313" key="3">
    <source>
        <dbReference type="EMBL" id="PER55570.1"/>
    </source>
</evidence>
<evidence type="ECO:0000256" key="2">
    <source>
        <dbReference type="SAM" id="Phobius"/>
    </source>
</evidence>
<keyword evidence="2" id="KW-0472">Membrane</keyword>
<comment type="caution">
    <text evidence="3">The sequence shown here is derived from an EMBL/GenBank/DDBJ whole genome shotgun (WGS) entry which is preliminary data.</text>
</comment>
<feature type="compositionally biased region" description="Basic and acidic residues" evidence="1">
    <location>
        <begin position="19"/>
        <end position="36"/>
    </location>
</feature>
<protein>
    <submittedName>
        <fullName evidence="3">Uncharacterized protein</fullName>
    </submittedName>
</protein>
<keyword evidence="2" id="KW-0812">Transmembrane</keyword>
<accession>A0ABD6S9D7</accession>
<sequence length="243" mass="27445">MNFDFNSDNNSSANYNNDRVSERDRLEIGADGRTRAETNQAQAHSPNTTSRGSSIRKPSNWKIWLGGGAFIGLVVLGSLGGGGGFSDIFRTFNSTPEENMGSMLTAVKQVEHENKKVGETKDPVYDKQNIFSDEFIDKQVDKEYAVYVYTGQKEIDKSFNKWVLSAEKQIPVYRVNISEVKQNVIAMDYVEADVPMVLLYNEVEKGKKELDGVIKDKDLLKNIVLHIEKLQEKKGVQIDKKER</sequence>
<keyword evidence="2" id="KW-1133">Transmembrane helix</keyword>
<reference evidence="3 4" key="1">
    <citation type="submission" date="2017-09" db="EMBL/GenBank/DDBJ databases">
        <title>Large-scale bioinformatics analysis of Bacillus genomes uncovers conserved roles of natural products in bacterial physiology.</title>
        <authorList>
            <consortium name="Agbiome Team Llc"/>
            <person name="Bleich R.M."/>
            <person name="Kirk G.J."/>
            <person name="Santa Maria K.C."/>
            <person name="Allen S.E."/>
            <person name="Farag S."/>
            <person name="Shank E.A."/>
            <person name="Bowers A."/>
        </authorList>
    </citation>
    <scope>NUCLEOTIDE SEQUENCE [LARGE SCALE GENOMIC DNA]</scope>
    <source>
        <strain evidence="3 4">AFS005140</strain>
    </source>
</reference>
<dbReference type="Proteomes" id="UP000219897">
    <property type="component" value="Unassembled WGS sequence"/>
</dbReference>
<evidence type="ECO:0000313" key="4">
    <source>
        <dbReference type="Proteomes" id="UP000219897"/>
    </source>
</evidence>
<feature type="region of interest" description="Disordered" evidence="1">
    <location>
        <begin position="1"/>
        <end position="56"/>
    </location>
</feature>
<gene>
    <name evidence="3" type="ORF">CN495_07395</name>
</gene>
<dbReference type="AlphaFoldDB" id="A0ABD6S9D7"/>
<name>A0ABD6S9D7_BACTU</name>
<dbReference type="EMBL" id="NTYF01000023">
    <property type="protein sequence ID" value="PER55570.1"/>
    <property type="molecule type" value="Genomic_DNA"/>
</dbReference>
<dbReference type="RefSeq" id="WP_098316922.1">
    <property type="nucleotide sequence ID" value="NZ_NTYF01000023.1"/>
</dbReference>
<evidence type="ECO:0000256" key="1">
    <source>
        <dbReference type="SAM" id="MobiDB-lite"/>
    </source>
</evidence>
<feature type="compositionally biased region" description="Low complexity" evidence="1">
    <location>
        <begin position="1"/>
        <end position="18"/>
    </location>
</feature>
<proteinExistence type="predicted"/>
<organism evidence="3 4">
    <name type="scientific">Bacillus thuringiensis</name>
    <dbReference type="NCBI Taxonomy" id="1428"/>
    <lineage>
        <taxon>Bacteria</taxon>
        <taxon>Bacillati</taxon>
        <taxon>Bacillota</taxon>
        <taxon>Bacilli</taxon>
        <taxon>Bacillales</taxon>
        <taxon>Bacillaceae</taxon>
        <taxon>Bacillus</taxon>
        <taxon>Bacillus cereus group</taxon>
    </lineage>
</organism>